<dbReference type="InterPro" id="IPR011009">
    <property type="entry name" value="Kinase-like_dom_sf"/>
</dbReference>
<dbReference type="PANTHER" id="PTHR37171:SF1">
    <property type="entry name" value="SERINE_THREONINE-PROTEIN KINASE YRZF-RELATED"/>
    <property type="match status" value="1"/>
</dbReference>
<keyword evidence="4" id="KW-0547">Nucleotide-binding</keyword>
<dbReference type="SUPFAM" id="SSF56112">
    <property type="entry name" value="Protein kinase-like (PK-like)"/>
    <property type="match status" value="1"/>
</dbReference>
<dbReference type="HOGENOM" id="CLU_037544_0_0_1"/>
<dbReference type="SMR" id="U9TAB3"/>
<dbReference type="Gene3D" id="1.10.510.10">
    <property type="entry name" value="Transferase(Phosphotransferase) domain 1"/>
    <property type="match status" value="1"/>
</dbReference>
<dbReference type="PROSITE" id="PS50011">
    <property type="entry name" value="PROTEIN_KINASE_DOM"/>
    <property type="match status" value="1"/>
</dbReference>
<dbReference type="InterPro" id="IPR052396">
    <property type="entry name" value="Meiotic_Drive_Suppr_Kinase"/>
</dbReference>
<evidence type="ECO:0000259" key="7">
    <source>
        <dbReference type="PROSITE" id="PS50011"/>
    </source>
</evidence>
<dbReference type="GO" id="GO:0043657">
    <property type="term" value="C:host cell"/>
    <property type="evidence" value="ECO:0007669"/>
    <property type="project" value="UniProtKB-SubCell"/>
</dbReference>
<keyword evidence="3" id="KW-0964">Secreted</keyword>
<dbReference type="PANTHER" id="PTHR37171">
    <property type="entry name" value="SERINE/THREONINE-PROTEIN KINASE YRZF-RELATED"/>
    <property type="match status" value="1"/>
</dbReference>
<dbReference type="GO" id="GO:0005576">
    <property type="term" value="C:extracellular region"/>
    <property type="evidence" value="ECO:0007669"/>
    <property type="project" value="UniProtKB-SubCell"/>
</dbReference>
<dbReference type="PROSITE" id="PS00109">
    <property type="entry name" value="PROTEIN_KINASE_TYR"/>
    <property type="match status" value="1"/>
</dbReference>
<keyword evidence="6" id="KW-0472">Membrane</keyword>
<dbReference type="InterPro" id="IPR000719">
    <property type="entry name" value="Prot_kinase_dom"/>
</dbReference>
<protein>
    <recommendedName>
        <fullName evidence="7">Protein kinase domain-containing protein</fullName>
    </recommendedName>
</protein>
<evidence type="ECO:0000313" key="8">
    <source>
        <dbReference type="EMBL" id="ESA00301.1"/>
    </source>
</evidence>
<feature type="transmembrane region" description="Helical" evidence="6">
    <location>
        <begin position="467"/>
        <end position="489"/>
    </location>
</feature>
<dbReference type="eggNOG" id="KOG0616">
    <property type="taxonomic scope" value="Eukaryota"/>
</dbReference>
<dbReference type="GO" id="GO:0005524">
    <property type="term" value="F:ATP binding"/>
    <property type="evidence" value="ECO:0007669"/>
    <property type="project" value="UniProtKB-UniRule"/>
</dbReference>
<evidence type="ECO:0000256" key="5">
    <source>
        <dbReference type="SAM" id="MobiDB-lite"/>
    </source>
</evidence>
<evidence type="ECO:0000256" key="3">
    <source>
        <dbReference type="ARBA" id="ARBA00022525"/>
    </source>
</evidence>
<evidence type="ECO:0000256" key="4">
    <source>
        <dbReference type="PROSITE-ProRule" id="PRU10141"/>
    </source>
</evidence>
<dbReference type="InterPro" id="IPR008266">
    <property type="entry name" value="Tyr_kinase_AS"/>
</dbReference>
<dbReference type="GO" id="GO:0004672">
    <property type="term" value="F:protein kinase activity"/>
    <property type="evidence" value="ECO:0007669"/>
    <property type="project" value="InterPro"/>
</dbReference>
<comment type="subcellular location">
    <subcellularLocation>
        <location evidence="1">Host cell</location>
    </subcellularLocation>
    <subcellularLocation>
        <location evidence="2">Secreted</location>
    </subcellularLocation>
</comment>
<keyword evidence="6" id="KW-1133">Transmembrane helix</keyword>
<evidence type="ECO:0000256" key="6">
    <source>
        <dbReference type="SAM" id="Phobius"/>
    </source>
</evidence>
<dbReference type="InterPro" id="IPR045379">
    <property type="entry name" value="Crinkler_N"/>
</dbReference>
<keyword evidence="4" id="KW-0067">ATP-binding</keyword>
<sequence>MSIRLFCLVKGDTFENAFLVDVEKDQPVVHLKDAIKAKKPNDFAGVDADKLKLWKVEIGGDQDDQLENLELNDSDKLSALDDIKDYWPTSPPKKHIHIIIKLPLLSLEEVLSCIPPSAYYPSDTCLSLSSTNVGGVWPTKITRWEEFLNNVIHHKFDDKIQRFNRPKFLENVRIVVETNVYTALEANMFCILNEALGKYCFSKQKDSDFPRNDPTIGLFVPDYTCRLINNETYGIPILALEIKRDILLQRFLYFTDSDLEEFGKRKLSAGYVYDIIGQIYNYMSSLQLQYGILSSYDNHWFLYRPKNNNTELRISHPLARDSTKPPVLKSYAYLAWIAQQDPISPSHNSNRRQTFALQQGQQNSGSGQLSRSLSNPHHNLRSTSSDRENQDPTEKGFDCSEFKFECSLGNGQTGGTYRCKFYGQTIALKTLDLYKNGRFFDQMKKEIGIYKRLSKIQGKYIPELVCYGYYGGGMGYVMGMTIVGTMLNFHKIAKWQKNQALNALRIIHSHNILHNDIREENILVNDEGNIFFIDFGKSIITDKKKLFRKEESELSSLLNCYMNMQNNL</sequence>
<feature type="compositionally biased region" description="Basic and acidic residues" evidence="5">
    <location>
        <begin position="384"/>
        <end position="395"/>
    </location>
</feature>
<proteinExistence type="predicted"/>
<name>U9TAB3_RHIID</name>
<gene>
    <name evidence="8" type="ORF">GLOINDRAFT_8625</name>
</gene>
<reference evidence="8" key="1">
    <citation type="submission" date="2013-07" db="EMBL/GenBank/DDBJ databases">
        <title>The genome of an arbuscular mycorrhizal fungus provides insights into the evolution of the oldest plant symbiosis.</title>
        <authorList>
            <consortium name="DOE Joint Genome Institute"/>
            <person name="Tisserant E."/>
            <person name="Malbreil M."/>
            <person name="Kuo A."/>
            <person name="Kohler A."/>
            <person name="Symeonidi A."/>
            <person name="Balestrini R."/>
            <person name="Charron P."/>
            <person name="Duensing N."/>
            <person name="Frei-dit-Frey N."/>
            <person name="Gianinazzi-Pearson V."/>
            <person name="Gilbert B."/>
            <person name="Handa Y."/>
            <person name="Hijri M."/>
            <person name="Kaul R."/>
            <person name="Kawaguchi M."/>
            <person name="Krajinski F."/>
            <person name="Lammers P."/>
            <person name="Lapierre D."/>
            <person name="Masclaux F.G."/>
            <person name="Murat C."/>
            <person name="Morin E."/>
            <person name="Ndikumana S."/>
            <person name="Pagni M."/>
            <person name="Petitpierre D."/>
            <person name="Requena N."/>
            <person name="Rosikiewicz P."/>
            <person name="Riley R."/>
            <person name="Saito K."/>
            <person name="San Clemente H."/>
            <person name="Shapiro H."/>
            <person name="van Tuinen D."/>
            <person name="Becard G."/>
            <person name="Bonfante P."/>
            <person name="Paszkowski U."/>
            <person name="Shachar-Hill Y."/>
            <person name="Young J.P."/>
            <person name="Sanders I.R."/>
            <person name="Henrissat B."/>
            <person name="Rensing S.A."/>
            <person name="Grigoriev I.V."/>
            <person name="Corradi N."/>
            <person name="Roux C."/>
            <person name="Martin F."/>
        </authorList>
    </citation>
    <scope>NUCLEOTIDE SEQUENCE</scope>
    <source>
        <strain evidence="8">DAOM 197198</strain>
    </source>
</reference>
<feature type="region of interest" description="Disordered" evidence="5">
    <location>
        <begin position="357"/>
        <end position="395"/>
    </location>
</feature>
<dbReference type="EMBL" id="KI297297">
    <property type="protein sequence ID" value="ESA00301.1"/>
    <property type="molecule type" value="Genomic_DNA"/>
</dbReference>
<feature type="compositionally biased region" description="Low complexity" evidence="5">
    <location>
        <begin position="357"/>
        <end position="375"/>
    </location>
</feature>
<dbReference type="VEuPathDB" id="FungiDB:RhiirFUN_000974"/>
<dbReference type="AlphaFoldDB" id="U9TAB3"/>
<keyword evidence="6" id="KW-0812">Transmembrane</keyword>
<accession>U9TAB3</accession>
<organism evidence="8">
    <name type="scientific">Rhizophagus irregularis (strain DAOM 181602 / DAOM 197198 / MUCL 43194)</name>
    <name type="common">Arbuscular mycorrhizal fungus</name>
    <name type="synonym">Glomus intraradices</name>
    <dbReference type="NCBI Taxonomy" id="747089"/>
    <lineage>
        <taxon>Eukaryota</taxon>
        <taxon>Fungi</taxon>
        <taxon>Fungi incertae sedis</taxon>
        <taxon>Mucoromycota</taxon>
        <taxon>Glomeromycotina</taxon>
        <taxon>Glomeromycetes</taxon>
        <taxon>Glomerales</taxon>
        <taxon>Glomeraceae</taxon>
        <taxon>Rhizophagus</taxon>
    </lineage>
</organism>
<dbReference type="PROSITE" id="PS00107">
    <property type="entry name" value="PROTEIN_KINASE_ATP"/>
    <property type="match status" value="1"/>
</dbReference>
<evidence type="ECO:0000256" key="2">
    <source>
        <dbReference type="ARBA" id="ARBA00004613"/>
    </source>
</evidence>
<feature type="binding site" evidence="4">
    <location>
        <position position="429"/>
    </location>
    <ligand>
        <name>ATP</name>
        <dbReference type="ChEBI" id="CHEBI:30616"/>
    </ligand>
</feature>
<feature type="domain" description="Protein kinase" evidence="7">
    <location>
        <begin position="402"/>
        <end position="568"/>
    </location>
</feature>
<dbReference type="Pfam" id="PF00069">
    <property type="entry name" value="Pkinase"/>
    <property type="match status" value="1"/>
</dbReference>
<dbReference type="InterPro" id="IPR017441">
    <property type="entry name" value="Protein_kinase_ATP_BS"/>
</dbReference>
<dbReference type="Pfam" id="PF20147">
    <property type="entry name" value="Crinkler"/>
    <property type="match status" value="1"/>
</dbReference>
<evidence type="ECO:0000256" key="1">
    <source>
        <dbReference type="ARBA" id="ARBA00004340"/>
    </source>
</evidence>